<organism evidence="1 2">
    <name type="scientific">Schizosaccharomyces octosporus (strain yFS286)</name>
    <name type="common">Fission yeast</name>
    <name type="synonym">Octosporomyces octosporus</name>
    <dbReference type="NCBI Taxonomy" id="483514"/>
    <lineage>
        <taxon>Eukaryota</taxon>
        <taxon>Fungi</taxon>
        <taxon>Dikarya</taxon>
        <taxon>Ascomycota</taxon>
        <taxon>Taphrinomycotina</taxon>
        <taxon>Schizosaccharomycetes</taxon>
        <taxon>Schizosaccharomycetales</taxon>
        <taxon>Schizosaccharomycetaceae</taxon>
        <taxon>Schizosaccharomyces</taxon>
    </lineage>
</organism>
<dbReference type="InterPro" id="IPR009097">
    <property type="entry name" value="Cyclic_Pdiesterase"/>
</dbReference>
<dbReference type="OrthoDB" id="5343342at2759"/>
<dbReference type="HOGENOM" id="CLU_1321585_0_0_1"/>
<sequence>MHSTKHFPSGLEDRSNNPGAYDASDEYAYCIWIVPAYSSEVEIRYRKFTKWALSHEEDFQNMRLPTAPHVTLAKGIHLKEGQSFESVLKHIASKKISPMDIKFGKVALGNTYFDRVHYQILRTPALNELQQAAYELVDENFSDETREPYMPLIYAEAVEGYWGTSDPLLSLSSISNVNWENPSFLELVQVNLNTHQGIICGRVEVS</sequence>
<dbReference type="GeneID" id="25030711"/>
<dbReference type="GO" id="GO:0009187">
    <property type="term" value="P:cyclic nucleotide metabolic process"/>
    <property type="evidence" value="ECO:0007669"/>
    <property type="project" value="TreeGrafter"/>
</dbReference>
<dbReference type="AlphaFoldDB" id="S9RBL2"/>
<name>S9RBL2_SCHOY</name>
<dbReference type="SUPFAM" id="SSF55144">
    <property type="entry name" value="LigT-like"/>
    <property type="match status" value="1"/>
</dbReference>
<evidence type="ECO:0000313" key="1">
    <source>
        <dbReference type="EMBL" id="EPX71514.1"/>
    </source>
</evidence>
<dbReference type="Pfam" id="PF07823">
    <property type="entry name" value="CPDase"/>
    <property type="match status" value="1"/>
</dbReference>
<dbReference type="InterPro" id="IPR012386">
    <property type="entry name" value="Cyclic-nucl_3Pdiesterase"/>
</dbReference>
<dbReference type="PANTHER" id="PTHR28141:SF1">
    <property type="entry name" value="2',3'-CYCLIC-NUCLEOTIDE 3'-PHOSPHODIESTERASE"/>
    <property type="match status" value="1"/>
</dbReference>
<gene>
    <name evidence="1" type="ORF">SOCG_01731</name>
</gene>
<protein>
    <submittedName>
        <fullName evidence="1">2',3'-cyclic-nucleotide 3'-phosphodiesterase</fullName>
    </submittedName>
</protein>
<accession>S9RBL2</accession>
<dbReference type="Gene3D" id="3.90.1140.10">
    <property type="entry name" value="Cyclic phosphodiesterase"/>
    <property type="match status" value="1"/>
</dbReference>
<reference evidence="1 2" key="1">
    <citation type="journal article" date="2011" name="Science">
        <title>Comparative functional genomics of the fission yeasts.</title>
        <authorList>
            <person name="Rhind N."/>
            <person name="Chen Z."/>
            <person name="Yassour M."/>
            <person name="Thompson D.A."/>
            <person name="Haas B.J."/>
            <person name="Habib N."/>
            <person name="Wapinski I."/>
            <person name="Roy S."/>
            <person name="Lin M.F."/>
            <person name="Heiman D.I."/>
            <person name="Young S.K."/>
            <person name="Furuya K."/>
            <person name="Guo Y."/>
            <person name="Pidoux A."/>
            <person name="Chen H.M."/>
            <person name="Robbertse B."/>
            <person name="Goldberg J.M."/>
            <person name="Aoki K."/>
            <person name="Bayne E.H."/>
            <person name="Berlin A.M."/>
            <person name="Desjardins C.A."/>
            <person name="Dobbs E."/>
            <person name="Dukaj L."/>
            <person name="Fan L."/>
            <person name="FitzGerald M.G."/>
            <person name="French C."/>
            <person name="Gujja S."/>
            <person name="Hansen K."/>
            <person name="Keifenheim D."/>
            <person name="Levin J.Z."/>
            <person name="Mosher R.A."/>
            <person name="Mueller C.A."/>
            <person name="Pfiffner J."/>
            <person name="Priest M."/>
            <person name="Russ C."/>
            <person name="Smialowska A."/>
            <person name="Swoboda P."/>
            <person name="Sykes S.M."/>
            <person name="Vaughn M."/>
            <person name="Vengrova S."/>
            <person name="Yoder R."/>
            <person name="Zeng Q."/>
            <person name="Allshire R."/>
            <person name="Baulcombe D."/>
            <person name="Birren B.W."/>
            <person name="Brown W."/>
            <person name="Ekwall K."/>
            <person name="Kellis M."/>
            <person name="Leatherwood J."/>
            <person name="Levin H."/>
            <person name="Margalit H."/>
            <person name="Martienssen R."/>
            <person name="Nieduszynski C.A."/>
            <person name="Spatafora J.W."/>
            <person name="Friedman N."/>
            <person name="Dalgaard J.Z."/>
            <person name="Baumann P."/>
            <person name="Niki H."/>
            <person name="Regev A."/>
            <person name="Nusbaum C."/>
        </authorList>
    </citation>
    <scope>NUCLEOTIDE SEQUENCE [LARGE SCALE GENOMIC DNA]</scope>
    <source>
        <strain evidence="2">yFS286</strain>
    </source>
</reference>
<dbReference type="PANTHER" id="PTHR28141">
    <property type="entry name" value="2',3'-CYCLIC-NUCLEOTIDE 3'-PHOSPHODIESTERASE"/>
    <property type="match status" value="1"/>
</dbReference>
<dbReference type="GO" id="GO:0004113">
    <property type="term" value="F:2',3'-cyclic-nucleotide 3'-phosphodiesterase activity"/>
    <property type="evidence" value="ECO:0007669"/>
    <property type="project" value="TreeGrafter"/>
</dbReference>
<dbReference type="OMA" id="THQGIIC"/>
<dbReference type="VEuPathDB" id="FungiDB:SOCG_01731"/>
<proteinExistence type="predicted"/>
<dbReference type="Proteomes" id="UP000016088">
    <property type="component" value="Unassembled WGS sequence"/>
</dbReference>
<dbReference type="RefSeq" id="XP_013020138.1">
    <property type="nucleotide sequence ID" value="XM_013164684.1"/>
</dbReference>
<dbReference type="EMBL" id="KE503208">
    <property type="protein sequence ID" value="EPX71514.1"/>
    <property type="molecule type" value="Genomic_DNA"/>
</dbReference>
<keyword evidence="2" id="KW-1185">Reference proteome</keyword>
<evidence type="ECO:0000313" key="2">
    <source>
        <dbReference type="Proteomes" id="UP000016088"/>
    </source>
</evidence>